<feature type="domain" description="DUF1707" evidence="2">
    <location>
        <begin position="7"/>
        <end position="59"/>
    </location>
</feature>
<sequence length="192" mass="21165">MLRQPAMRASDVDREAAVELLRTHHDQGRLTLDEYTDRIGAAYSAVTLGELAQLLKDLPPPEHLEYDVEVLRAAWQRSAAVQPVAPPSPRPTRAEPPVPPPVPVVVPVPVPVRARQAREEREERRRGVSARSVLRGLWTAVLAVTAVNVAIWLLVLVTEQPVYFWPIWVFGPPAALLGAAELCVRRHSGPGS</sequence>
<keyword evidence="4" id="KW-1185">Reference proteome</keyword>
<feature type="transmembrane region" description="Helical" evidence="1">
    <location>
        <begin position="133"/>
        <end position="157"/>
    </location>
</feature>
<accession>A0ABV3DPR6</accession>
<keyword evidence="1" id="KW-0812">Transmembrane</keyword>
<protein>
    <submittedName>
        <fullName evidence="3">DUF1707 domain-containing protein</fullName>
    </submittedName>
</protein>
<evidence type="ECO:0000313" key="4">
    <source>
        <dbReference type="Proteomes" id="UP001551482"/>
    </source>
</evidence>
<dbReference type="Pfam" id="PF08044">
    <property type="entry name" value="DUF1707"/>
    <property type="match status" value="1"/>
</dbReference>
<dbReference type="Proteomes" id="UP001551482">
    <property type="component" value="Unassembled WGS sequence"/>
</dbReference>
<organism evidence="3 4">
    <name type="scientific">Streptodolium elevatio</name>
    <dbReference type="NCBI Taxonomy" id="3157996"/>
    <lineage>
        <taxon>Bacteria</taxon>
        <taxon>Bacillati</taxon>
        <taxon>Actinomycetota</taxon>
        <taxon>Actinomycetes</taxon>
        <taxon>Kitasatosporales</taxon>
        <taxon>Streptomycetaceae</taxon>
        <taxon>Streptodolium</taxon>
    </lineage>
</organism>
<dbReference type="EMBL" id="JBEZFP010000098">
    <property type="protein sequence ID" value="MEU8137743.1"/>
    <property type="molecule type" value="Genomic_DNA"/>
</dbReference>
<dbReference type="InterPro" id="IPR012551">
    <property type="entry name" value="DUF1707_SHOCT-like"/>
</dbReference>
<comment type="caution">
    <text evidence="3">The sequence shown here is derived from an EMBL/GenBank/DDBJ whole genome shotgun (WGS) entry which is preliminary data.</text>
</comment>
<proteinExistence type="predicted"/>
<reference evidence="3 4" key="1">
    <citation type="submission" date="2024-06" db="EMBL/GenBank/DDBJ databases">
        <title>The Natural Products Discovery Center: Release of the First 8490 Sequenced Strains for Exploring Actinobacteria Biosynthetic Diversity.</title>
        <authorList>
            <person name="Kalkreuter E."/>
            <person name="Kautsar S.A."/>
            <person name="Yang D."/>
            <person name="Bader C.D."/>
            <person name="Teijaro C.N."/>
            <person name="Fluegel L."/>
            <person name="Davis C.M."/>
            <person name="Simpson J.R."/>
            <person name="Lauterbach L."/>
            <person name="Steele A.D."/>
            <person name="Gui C."/>
            <person name="Meng S."/>
            <person name="Li G."/>
            <person name="Viehrig K."/>
            <person name="Ye F."/>
            <person name="Su P."/>
            <person name="Kiefer A.F."/>
            <person name="Nichols A."/>
            <person name="Cepeda A.J."/>
            <person name="Yan W."/>
            <person name="Fan B."/>
            <person name="Jiang Y."/>
            <person name="Adhikari A."/>
            <person name="Zheng C.-J."/>
            <person name="Schuster L."/>
            <person name="Cowan T.M."/>
            <person name="Smanski M.J."/>
            <person name="Chevrette M.G."/>
            <person name="De Carvalho L.P.S."/>
            <person name="Shen B."/>
        </authorList>
    </citation>
    <scope>NUCLEOTIDE SEQUENCE [LARGE SCALE GENOMIC DNA]</scope>
    <source>
        <strain evidence="3 4">NPDC048946</strain>
    </source>
</reference>
<gene>
    <name evidence="3" type="ORF">AB0C36_30040</name>
</gene>
<dbReference type="PANTHER" id="PTHR40763:SF4">
    <property type="entry name" value="DUF1707 DOMAIN-CONTAINING PROTEIN"/>
    <property type="match status" value="1"/>
</dbReference>
<keyword evidence="1" id="KW-0472">Membrane</keyword>
<feature type="transmembrane region" description="Helical" evidence="1">
    <location>
        <begin position="163"/>
        <end position="184"/>
    </location>
</feature>
<dbReference type="PANTHER" id="PTHR40763">
    <property type="entry name" value="MEMBRANE PROTEIN-RELATED"/>
    <property type="match status" value="1"/>
</dbReference>
<evidence type="ECO:0000259" key="2">
    <source>
        <dbReference type="Pfam" id="PF08044"/>
    </source>
</evidence>
<evidence type="ECO:0000313" key="3">
    <source>
        <dbReference type="EMBL" id="MEU8137743.1"/>
    </source>
</evidence>
<keyword evidence="1" id="KW-1133">Transmembrane helix</keyword>
<name>A0ABV3DPR6_9ACTN</name>
<evidence type="ECO:0000256" key="1">
    <source>
        <dbReference type="SAM" id="Phobius"/>
    </source>
</evidence>
<dbReference type="RefSeq" id="WP_358360084.1">
    <property type="nucleotide sequence ID" value="NZ_JBEZFP010000098.1"/>
</dbReference>